<dbReference type="EMBL" id="JACEIK010004075">
    <property type="protein sequence ID" value="MCD9644098.1"/>
    <property type="molecule type" value="Genomic_DNA"/>
</dbReference>
<gene>
    <name evidence="1" type="ORF">HAX54_032076</name>
</gene>
<comment type="caution">
    <text evidence="1">The sequence shown here is derived from an EMBL/GenBank/DDBJ whole genome shotgun (WGS) entry which is preliminary data.</text>
</comment>
<proteinExistence type="predicted"/>
<organism evidence="1 2">
    <name type="scientific">Datura stramonium</name>
    <name type="common">Jimsonweed</name>
    <name type="synonym">Common thornapple</name>
    <dbReference type="NCBI Taxonomy" id="4076"/>
    <lineage>
        <taxon>Eukaryota</taxon>
        <taxon>Viridiplantae</taxon>
        <taxon>Streptophyta</taxon>
        <taxon>Embryophyta</taxon>
        <taxon>Tracheophyta</taxon>
        <taxon>Spermatophyta</taxon>
        <taxon>Magnoliopsida</taxon>
        <taxon>eudicotyledons</taxon>
        <taxon>Gunneridae</taxon>
        <taxon>Pentapetalae</taxon>
        <taxon>asterids</taxon>
        <taxon>lamiids</taxon>
        <taxon>Solanales</taxon>
        <taxon>Solanaceae</taxon>
        <taxon>Solanoideae</taxon>
        <taxon>Datureae</taxon>
        <taxon>Datura</taxon>
    </lineage>
</organism>
<protein>
    <submittedName>
        <fullName evidence="1">Uncharacterized protein</fullName>
    </submittedName>
</protein>
<keyword evidence="2" id="KW-1185">Reference proteome</keyword>
<reference evidence="1 2" key="1">
    <citation type="journal article" date="2021" name="BMC Genomics">
        <title>Datura genome reveals duplications of psychoactive alkaloid biosynthetic genes and high mutation rate following tissue culture.</title>
        <authorList>
            <person name="Rajewski A."/>
            <person name="Carter-House D."/>
            <person name="Stajich J."/>
            <person name="Litt A."/>
        </authorList>
    </citation>
    <scope>NUCLEOTIDE SEQUENCE [LARGE SCALE GENOMIC DNA]</scope>
    <source>
        <strain evidence="1">AR-01</strain>
    </source>
</reference>
<dbReference type="Proteomes" id="UP000823775">
    <property type="component" value="Unassembled WGS sequence"/>
</dbReference>
<feature type="non-terminal residue" evidence="1">
    <location>
        <position position="133"/>
    </location>
</feature>
<name>A0ABS8VA68_DATST</name>
<evidence type="ECO:0000313" key="1">
    <source>
        <dbReference type="EMBL" id="MCD9644098.1"/>
    </source>
</evidence>
<accession>A0ABS8VA68</accession>
<sequence>MLANVRSVEGTTLSPLNELRSKLPTPYGIKGDCQIGFFRNRFKDEEETMRAMMWISFLNLLTTYYVKKSLFSLATIVGTPLHLDMMTISRTRPKLVKSYITKGLSIILSRMIHQELWNKYKELQQGLELTKTK</sequence>
<evidence type="ECO:0000313" key="2">
    <source>
        <dbReference type="Proteomes" id="UP000823775"/>
    </source>
</evidence>